<reference evidence="5" key="1">
    <citation type="journal article" date="2014" name="Nat. Commun.">
        <title>The emerging biofuel crop Camelina sativa retains a highly undifferentiated hexaploid genome structure.</title>
        <authorList>
            <person name="Kagale S."/>
            <person name="Koh C."/>
            <person name="Nixon J."/>
            <person name="Bollina V."/>
            <person name="Clarke W.E."/>
            <person name="Tuteja R."/>
            <person name="Spillane C."/>
            <person name="Robinson S.J."/>
            <person name="Links M.G."/>
            <person name="Clarke C."/>
            <person name="Higgins E.E."/>
            <person name="Huebert T."/>
            <person name="Sharpe A.G."/>
            <person name="Parkin I.A."/>
        </authorList>
    </citation>
    <scope>NUCLEOTIDE SEQUENCE [LARGE SCALE GENOMIC DNA]</scope>
    <source>
        <strain evidence="5">cv. DH55</strain>
    </source>
</reference>
<keyword evidence="5" id="KW-1185">Reference proteome</keyword>
<dbReference type="SUPFAM" id="SSF74788">
    <property type="entry name" value="Cullin repeat-like"/>
    <property type="match status" value="1"/>
</dbReference>
<dbReference type="InterPro" id="IPR046364">
    <property type="entry name" value="Exo70_C"/>
</dbReference>
<comment type="similarity">
    <text evidence="1 3">Belongs to the EXO70 family.</text>
</comment>
<comment type="function">
    <text evidence="3">Component of the exocyst complex.</text>
</comment>
<protein>
    <recommendedName>
        <fullName evidence="3">Exocyst subunit Exo70 family protein</fullName>
    </recommendedName>
</protein>
<keyword evidence="2 3" id="KW-0813">Transport</keyword>
<evidence type="ECO:0000259" key="4">
    <source>
        <dbReference type="Pfam" id="PF03081"/>
    </source>
</evidence>
<accession>A0ABM0XIL5</accession>
<dbReference type="InterPro" id="IPR004140">
    <property type="entry name" value="Exo70"/>
</dbReference>
<dbReference type="Pfam" id="PF20669">
    <property type="entry name" value="Exo70_N"/>
    <property type="match status" value="1"/>
</dbReference>
<feature type="domain" description="Exocyst complex subunit Exo70 C-terminal" evidence="4">
    <location>
        <begin position="228"/>
        <end position="598"/>
    </location>
</feature>
<dbReference type="PANTHER" id="PTHR12542">
    <property type="entry name" value="EXOCYST COMPLEX PROTEIN EXO70"/>
    <property type="match status" value="1"/>
</dbReference>
<gene>
    <name evidence="6" type="primary">LOC104764651</name>
</gene>
<keyword evidence="3" id="KW-0653">Protein transport</keyword>
<keyword evidence="3" id="KW-0268">Exocytosis</keyword>
<proteinExistence type="inferred from homology"/>
<dbReference type="Pfam" id="PF03081">
    <property type="entry name" value="Exo70_C"/>
    <property type="match status" value="1"/>
</dbReference>
<evidence type="ECO:0000256" key="1">
    <source>
        <dbReference type="ARBA" id="ARBA00006756"/>
    </source>
</evidence>
<sequence length="642" mass="73506">MRSKSGFSFFSKITSSRKRPSFSIPSKSYDFSGIDKTIDNAAEIIEKWNTEYVSSNNFYSLFCESKREAKKFVRRVKELQNAMDLLIREDPSSDHLLRAQRLMQIAMKRLQKEFLQILSMNRAHLDPESVSTRSPTSVVSNDEGAWHDYRSVGDSIIEVEEVSKNSRTELKSIAECMISAGYAKECANTYKSIRKSIVDESIYRLGVEKISSSKAKKMPYEVVELKTKRWIEAVKVSMKTLFISEKTLCDEVFESSASLRESCFRDISKEGALLLFGFPETVAVRDKKNPHMEKIFPLLDMYCMITENLLAIEAIFSFPSISAVRTQAHSSLTRLSESILSHLAEFESEIRKDTSKTMVRGGGVHPMTISVMDHISRLSEYSSSLMDILDGSPSSSPDKSMLPKSYFNVTESEGSPSSELKVRFAWLILVLLCKIDGKAEMYKEFSMQYLFLTNNLQHVVSRARSTNLKQLLGDDWITRHFEKVKQFARSYERLAWDPLVSMCPTISTCETVGMSNEEAKMQSEKFNESFEKTCEAQSECVIPDLKLLDEMRMSIRRKLLPIYRDFYNAHRNAVMLIGKEGGWNIRYTPEDIEYRLSELFTGKGISDNRYVCMEDLCVVRTATTTGSLSCRRKTRSLSCRRF</sequence>
<dbReference type="InterPro" id="IPR016159">
    <property type="entry name" value="Cullin_repeat-like_dom_sf"/>
</dbReference>
<dbReference type="RefSeq" id="XP_010486525.1">
    <property type="nucleotide sequence ID" value="XM_010488223.1"/>
</dbReference>
<dbReference type="GeneID" id="104764651"/>
<evidence type="ECO:0000256" key="2">
    <source>
        <dbReference type="ARBA" id="ARBA00022448"/>
    </source>
</evidence>
<dbReference type="Gene3D" id="1.20.1280.170">
    <property type="entry name" value="Exocyst complex component Exo70"/>
    <property type="match status" value="1"/>
</dbReference>
<evidence type="ECO:0000313" key="6">
    <source>
        <dbReference type="RefSeq" id="XP_010486525.1"/>
    </source>
</evidence>
<name>A0ABM0XIL5_CAMSA</name>
<evidence type="ECO:0000313" key="5">
    <source>
        <dbReference type="Proteomes" id="UP000694864"/>
    </source>
</evidence>
<dbReference type="PANTHER" id="PTHR12542:SF101">
    <property type="entry name" value="EXOCYST SUBUNIT EXO70 FAMILY PROTEIN"/>
    <property type="match status" value="1"/>
</dbReference>
<dbReference type="Proteomes" id="UP000694864">
    <property type="component" value="Chromosome 19"/>
</dbReference>
<reference evidence="6" key="2">
    <citation type="submission" date="2025-08" db="UniProtKB">
        <authorList>
            <consortium name="RefSeq"/>
        </authorList>
    </citation>
    <scope>IDENTIFICATION</scope>
    <source>
        <tissue evidence="6">Leaf</tissue>
    </source>
</reference>
<evidence type="ECO:0000256" key="3">
    <source>
        <dbReference type="RuleBase" id="RU365026"/>
    </source>
</evidence>
<organism evidence="5 6">
    <name type="scientific">Camelina sativa</name>
    <name type="common">False flax</name>
    <name type="synonym">Myagrum sativum</name>
    <dbReference type="NCBI Taxonomy" id="90675"/>
    <lineage>
        <taxon>Eukaryota</taxon>
        <taxon>Viridiplantae</taxon>
        <taxon>Streptophyta</taxon>
        <taxon>Embryophyta</taxon>
        <taxon>Tracheophyta</taxon>
        <taxon>Spermatophyta</taxon>
        <taxon>Magnoliopsida</taxon>
        <taxon>eudicotyledons</taxon>
        <taxon>Gunneridae</taxon>
        <taxon>Pentapetalae</taxon>
        <taxon>rosids</taxon>
        <taxon>malvids</taxon>
        <taxon>Brassicales</taxon>
        <taxon>Brassicaceae</taxon>
        <taxon>Camelineae</taxon>
        <taxon>Camelina</taxon>
    </lineage>
</organism>